<proteinExistence type="predicted"/>
<reference evidence="3 4" key="1">
    <citation type="submission" date="2020-05" db="EMBL/GenBank/DDBJ databases">
        <title>Complete genome sequencing of Campylobacter and Arcobacter type strains.</title>
        <authorList>
            <person name="Miller W.G."/>
            <person name="Yee E."/>
        </authorList>
    </citation>
    <scope>NUCLEOTIDE SEQUENCE [LARGE SCALE GENOMIC DNA]</scope>
    <source>
        <strain evidence="3 4">LMG 26156</strain>
    </source>
</reference>
<evidence type="ECO:0000313" key="4">
    <source>
        <dbReference type="Proteomes" id="UP000503482"/>
    </source>
</evidence>
<evidence type="ECO:0000256" key="1">
    <source>
        <dbReference type="SAM" id="Coils"/>
    </source>
</evidence>
<feature type="coiled-coil region" evidence="1">
    <location>
        <begin position="66"/>
        <end position="114"/>
    </location>
</feature>
<feature type="compositionally biased region" description="Low complexity" evidence="2">
    <location>
        <begin position="1"/>
        <end position="15"/>
    </location>
</feature>
<keyword evidence="4" id="KW-1185">Reference proteome</keyword>
<sequence length="183" mass="20361">MQILETTSPSLLSSTNENFSSKNTKNTEEDSFDSLIKKEGNTIEVEKQSTESLVKDLMSLLKTGYTEEELKNIEEILKKLAALRKNNSSGNNSLSDIENQINQLKQDLKLAQQEATGRTVQDISFDDVNNSLTSNQESKLKNSNSTGNLNSIKDGSILKENQLLLASTSEQLKLLFTLNQSKK</sequence>
<feature type="region of interest" description="Disordered" evidence="2">
    <location>
        <begin position="1"/>
        <end position="33"/>
    </location>
</feature>
<evidence type="ECO:0000313" key="3">
    <source>
        <dbReference type="EMBL" id="QKF67106.1"/>
    </source>
</evidence>
<evidence type="ECO:0000256" key="2">
    <source>
        <dbReference type="SAM" id="MobiDB-lite"/>
    </source>
</evidence>
<feature type="region of interest" description="Disordered" evidence="2">
    <location>
        <begin position="133"/>
        <end position="152"/>
    </location>
</feature>
<gene>
    <name evidence="3" type="ORF">AVENP_1554</name>
</gene>
<organism evidence="3 4">
    <name type="scientific">Arcobacter venerupis</name>
    <dbReference type="NCBI Taxonomy" id="1054033"/>
    <lineage>
        <taxon>Bacteria</taxon>
        <taxon>Pseudomonadati</taxon>
        <taxon>Campylobacterota</taxon>
        <taxon>Epsilonproteobacteria</taxon>
        <taxon>Campylobacterales</taxon>
        <taxon>Arcobacteraceae</taxon>
        <taxon>Arcobacter</taxon>
    </lineage>
</organism>
<dbReference type="Proteomes" id="UP000503482">
    <property type="component" value="Chromosome"/>
</dbReference>
<dbReference type="EMBL" id="CP053840">
    <property type="protein sequence ID" value="QKF67106.1"/>
    <property type="molecule type" value="Genomic_DNA"/>
</dbReference>
<dbReference type="RefSeq" id="WP_128358464.1">
    <property type="nucleotide sequence ID" value="NZ_CP053840.1"/>
</dbReference>
<protein>
    <submittedName>
        <fullName evidence="3">Uncharacterized protein</fullName>
    </submittedName>
</protein>
<dbReference type="KEGG" id="avp:AVENP_1554"/>
<dbReference type="AlphaFoldDB" id="A0AAE7E4V2"/>
<keyword evidence="1" id="KW-0175">Coiled coil</keyword>
<accession>A0AAE7E4V2</accession>
<name>A0AAE7E4V2_9BACT</name>